<reference evidence="1 3" key="1">
    <citation type="journal article" date="2011" name="Nature">
        <title>The Medicago genome provides insight into the evolution of rhizobial symbioses.</title>
        <authorList>
            <person name="Young N.D."/>
            <person name="Debelle F."/>
            <person name="Oldroyd G.E."/>
            <person name="Geurts R."/>
            <person name="Cannon S.B."/>
            <person name="Udvardi M.K."/>
            <person name="Benedito V.A."/>
            <person name="Mayer K.F."/>
            <person name="Gouzy J."/>
            <person name="Schoof H."/>
            <person name="Van de Peer Y."/>
            <person name="Proost S."/>
            <person name="Cook D.R."/>
            <person name="Meyers B.C."/>
            <person name="Spannagl M."/>
            <person name="Cheung F."/>
            <person name="De Mita S."/>
            <person name="Krishnakumar V."/>
            <person name="Gundlach H."/>
            <person name="Zhou S."/>
            <person name="Mudge J."/>
            <person name="Bharti A.K."/>
            <person name="Murray J.D."/>
            <person name="Naoumkina M.A."/>
            <person name="Rosen B."/>
            <person name="Silverstein K.A."/>
            <person name="Tang H."/>
            <person name="Rombauts S."/>
            <person name="Zhao P.X."/>
            <person name="Zhou P."/>
            <person name="Barbe V."/>
            <person name="Bardou P."/>
            <person name="Bechner M."/>
            <person name="Bellec A."/>
            <person name="Berger A."/>
            <person name="Berges H."/>
            <person name="Bidwell S."/>
            <person name="Bisseling T."/>
            <person name="Choisne N."/>
            <person name="Couloux A."/>
            <person name="Denny R."/>
            <person name="Deshpande S."/>
            <person name="Dai X."/>
            <person name="Doyle J.J."/>
            <person name="Dudez A.M."/>
            <person name="Farmer A.D."/>
            <person name="Fouteau S."/>
            <person name="Franken C."/>
            <person name="Gibelin C."/>
            <person name="Gish J."/>
            <person name="Goldstein S."/>
            <person name="Gonzalez A.J."/>
            <person name="Green P.J."/>
            <person name="Hallab A."/>
            <person name="Hartog M."/>
            <person name="Hua A."/>
            <person name="Humphray S.J."/>
            <person name="Jeong D.H."/>
            <person name="Jing Y."/>
            <person name="Jocker A."/>
            <person name="Kenton S.M."/>
            <person name="Kim D.J."/>
            <person name="Klee K."/>
            <person name="Lai H."/>
            <person name="Lang C."/>
            <person name="Lin S."/>
            <person name="Macmil S.L."/>
            <person name="Magdelenat G."/>
            <person name="Matthews L."/>
            <person name="McCorrison J."/>
            <person name="Monaghan E.L."/>
            <person name="Mun J.H."/>
            <person name="Najar F.Z."/>
            <person name="Nicholson C."/>
            <person name="Noirot C."/>
            <person name="O'Bleness M."/>
            <person name="Paule C.R."/>
            <person name="Poulain J."/>
            <person name="Prion F."/>
            <person name="Qin B."/>
            <person name="Qu C."/>
            <person name="Retzel E.F."/>
            <person name="Riddle C."/>
            <person name="Sallet E."/>
            <person name="Samain S."/>
            <person name="Samson N."/>
            <person name="Sanders I."/>
            <person name="Saurat O."/>
            <person name="Scarpelli C."/>
            <person name="Schiex T."/>
            <person name="Segurens B."/>
            <person name="Severin A.J."/>
            <person name="Sherrier D.J."/>
            <person name="Shi R."/>
            <person name="Sims S."/>
            <person name="Singer S.R."/>
            <person name="Sinharoy S."/>
            <person name="Sterck L."/>
            <person name="Viollet A."/>
            <person name="Wang B.B."/>
            <person name="Wang K."/>
            <person name="Wang M."/>
            <person name="Wang X."/>
            <person name="Warfsmann J."/>
            <person name="Weissenbach J."/>
            <person name="White D.D."/>
            <person name="White J.D."/>
            <person name="Wiley G.B."/>
            <person name="Wincker P."/>
            <person name="Xing Y."/>
            <person name="Yang L."/>
            <person name="Yao Z."/>
            <person name="Ying F."/>
            <person name="Zhai J."/>
            <person name="Zhou L."/>
            <person name="Zuber A."/>
            <person name="Denarie J."/>
            <person name="Dixon R.A."/>
            <person name="May G.D."/>
            <person name="Schwartz D.C."/>
            <person name="Rogers J."/>
            <person name="Quetier F."/>
            <person name="Town C.D."/>
            <person name="Roe B.A."/>
        </authorList>
    </citation>
    <scope>NUCLEOTIDE SEQUENCE [LARGE SCALE GENOMIC DNA]</scope>
    <source>
        <strain evidence="1">A17</strain>
        <strain evidence="2 3">cv. Jemalong A17</strain>
    </source>
</reference>
<dbReference type="EnsemblPlants" id="KEH39563">
    <property type="protein sequence ID" value="KEH39563"/>
    <property type="gene ID" value="MTR_2g102223"/>
</dbReference>
<dbReference type="Proteomes" id="UP000002051">
    <property type="component" value="Chromosome 2"/>
</dbReference>
<accession>A0A072VDP7</accession>
<reference evidence="2" key="3">
    <citation type="submission" date="2015-04" db="UniProtKB">
        <authorList>
            <consortium name="EnsemblPlants"/>
        </authorList>
    </citation>
    <scope>IDENTIFICATION</scope>
    <source>
        <strain evidence="2">cv. Jemalong A17</strain>
    </source>
</reference>
<proteinExistence type="predicted"/>
<protein>
    <submittedName>
        <fullName evidence="1 2">Uncharacterized protein</fullName>
    </submittedName>
</protein>
<gene>
    <name evidence="1" type="ordered locus">MTR_2g102223</name>
</gene>
<dbReference type="EMBL" id="CM001218">
    <property type="protein sequence ID" value="KEH39563.1"/>
    <property type="molecule type" value="Genomic_DNA"/>
</dbReference>
<organism evidence="1 3">
    <name type="scientific">Medicago truncatula</name>
    <name type="common">Barrel medic</name>
    <name type="synonym">Medicago tribuloides</name>
    <dbReference type="NCBI Taxonomy" id="3880"/>
    <lineage>
        <taxon>Eukaryota</taxon>
        <taxon>Viridiplantae</taxon>
        <taxon>Streptophyta</taxon>
        <taxon>Embryophyta</taxon>
        <taxon>Tracheophyta</taxon>
        <taxon>Spermatophyta</taxon>
        <taxon>Magnoliopsida</taxon>
        <taxon>eudicotyledons</taxon>
        <taxon>Gunneridae</taxon>
        <taxon>Pentapetalae</taxon>
        <taxon>rosids</taxon>
        <taxon>fabids</taxon>
        <taxon>Fabales</taxon>
        <taxon>Fabaceae</taxon>
        <taxon>Papilionoideae</taxon>
        <taxon>50 kb inversion clade</taxon>
        <taxon>NPAAA clade</taxon>
        <taxon>Hologalegina</taxon>
        <taxon>IRL clade</taxon>
        <taxon>Trifolieae</taxon>
        <taxon>Medicago</taxon>
    </lineage>
</organism>
<evidence type="ECO:0000313" key="2">
    <source>
        <dbReference type="EnsemblPlants" id="KEH39563"/>
    </source>
</evidence>
<sequence length="126" mass="14148">MECSVEDGLMVIILPTVCGVDNLVIIDMMRNDGSSATRCIVPSSRLLGRSHSLDGALHLQPSDSFEIWKDSLPFYRGRPFHYDGVVPNSFTYSILIVTLMDSAKQIKLRRLCCYSKNEIGFSTLSW</sequence>
<dbReference type="AlphaFoldDB" id="A0A072VDP7"/>
<reference evidence="1 3" key="2">
    <citation type="journal article" date="2014" name="BMC Genomics">
        <title>An improved genome release (version Mt4.0) for the model legume Medicago truncatula.</title>
        <authorList>
            <person name="Tang H."/>
            <person name="Krishnakumar V."/>
            <person name="Bidwell S."/>
            <person name="Rosen B."/>
            <person name="Chan A."/>
            <person name="Zhou S."/>
            <person name="Gentzbittel L."/>
            <person name="Childs K.L."/>
            <person name="Yandell M."/>
            <person name="Gundlach H."/>
            <person name="Mayer K.F."/>
            <person name="Schwartz D.C."/>
            <person name="Town C.D."/>
        </authorList>
    </citation>
    <scope>GENOME REANNOTATION</scope>
    <source>
        <strain evidence="1">A17</strain>
        <strain evidence="2 3">cv. Jemalong A17</strain>
    </source>
</reference>
<evidence type="ECO:0000313" key="3">
    <source>
        <dbReference type="Proteomes" id="UP000002051"/>
    </source>
</evidence>
<name>A0A072VDP7_MEDTR</name>
<evidence type="ECO:0000313" key="1">
    <source>
        <dbReference type="EMBL" id="KEH39563.1"/>
    </source>
</evidence>
<keyword evidence="3" id="KW-1185">Reference proteome</keyword>
<dbReference type="HOGENOM" id="CLU_1984876_0_0_1"/>